<feature type="transmembrane region" description="Helical" evidence="1">
    <location>
        <begin position="30"/>
        <end position="47"/>
    </location>
</feature>
<accession>A0AAU6P5Z8</accession>
<evidence type="ECO:0000313" key="2">
    <source>
        <dbReference type="EMBL" id="WXA02460.1"/>
    </source>
</evidence>
<organism evidence="3">
    <name type="scientific">Mangrovimonas cancribranchiae</name>
    <dbReference type="NCBI Taxonomy" id="3080055"/>
    <lineage>
        <taxon>Bacteria</taxon>
        <taxon>Pseudomonadati</taxon>
        <taxon>Bacteroidota</taxon>
        <taxon>Flavobacteriia</taxon>
        <taxon>Flavobacteriales</taxon>
        <taxon>Flavobacteriaceae</taxon>
        <taxon>Mangrovimonas</taxon>
    </lineage>
</organism>
<proteinExistence type="predicted"/>
<keyword evidence="1" id="KW-0472">Membrane</keyword>
<evidence type="ECO:0000313" key="4">
    <source>
        <dbReference type="Proteomes" id="UP001368318"/>
    </source>
</evidence>
<keyword evidence="1" id="KW-1133">Transmembrane helix</keyword>
<reference evidence="3 4" key="1">
    <citation type="submission" date="2023-10" db="EMBL/GenBank/DDBJ databases">
        <title>Culture-based analysis of two novel bacteria associated with mangrove crab gills.</title>
        <authorList>
            <person name="Yang X."/>
            <person name="Garuglieri E."/>
            <person name="Van Goethem M.W."/>
            <person name="Fusi M."/>
            <person name="Marasco R."/>
            <person name="Daffonchio D.G."/>
        </authorList>
    </citation>
    <scope>NUCLEOTIDE SEQUENCE</scope>
    <source>
        <strain evidence="3">UG2-1</strain>
        <strain evidence="2">UG2-2</strain>
        <strain evidence="4">UG2_2</strain>
    </source>
</reference>
<dbReference type="Proteomes" id="UP001368318">
    <property type="component" value="Chromosome"/>
</dbReference>
<dbReference type="AlphaFoldDB" id="A0AAU6P5Z8"/>
<keyword evidence="4" id="KW-1185">Reference proteome</keyword>
<name>A0AAU6P5Z8_9FLAO</name>
<keyword evidence="1" id="KW-0812">Transmembrane</keyword>
<gene>
    <name evidence="3" type="ORF">R3L15_09610</name>
    <name evidence="2" type="ORF">R3L16_11975</name>
</gene>
<dbReference type="EMBL" id="CP136925">
    <property type="protein sequence ID" value="WXA12378.1"/>
    <property type="molecule type" value="Genomic_DNA"/>
</dbReference>
<evidence type="ECO:0000256" key="1">
    <source>
        <dbReference type="SAM" id="Phobius"/>
    </source>
</evidence>
<dbReference type="EMBL" id="CP136924">
    <property type="protein sequence ID" value="WXA02460.1"/>
    <property type="molecule type" value="Genomic_DNA"/>
</dbReference>
<evidence type="ECO:0000313" key="3">
    <source>
        <dbReference type="EMBL" id="WXA12378.1"/>
    </source>
</evidence>
<dbReference type="KEGG" id="mcaa:R3L15_09610"/>
<dbReference type="RefSeq" id="WP_338731374.1">
    <property type="nucleotide sequence ID" value="NZ_CP136924.1"/>
</dbReference>
<protein>
    <submittedName>
        <fullName evidence="3">Uncharacterized protein</fullName>
    </submittedName>
</protein>
<feature type="transmembrane region" description="Helical" evidence="1">
    <location>
        <begin position="7"/>
        <end position="24"/>
    </location>
</feature>
<sequence>MNKKTNFLKMTAWFLLVVGIILLIPSWGGTIILIGISIIIFVLNFIFKNYSNRFKNNICLSIWVILGLTIYQLTKKIVIHTSGEPQNIYVVTGIENKPKIHSWWKWKNNITIDTTYTIYTSSKGNEIKLDNVEIYDENGKSIGNRGAGRDISYCGEKKALLNFQTIYLFSRERDSIELKRGNELRNELRNEQKKRCKNGS</sequence>